<evidence type="ECO:0000256" key="1">
    <source>
        <dbReference type="ARBA" id="ARBA00006429"/>
    </source>
</evidence>
<keyword evidence="4" id="KW-0732">Signal</keyword>
<dbReference type="GO" id="GO:0004519">
    <property type="term" value="F:endonuclease activity"/>
    <property type="evidence" value="ECO:0007669"/>
    <property type="project" value="UniProtKB-KW"/>
</dbReference>
<evidence type="ECO:0000259" key="5">
    <source>
        <dbReference type="Pfam" id="PF18942"/>
    </source>
</evidence>
<dbReference type="InterPro" id="IPR026444">
    <property type="entry name" value="Secre_tail"/>
</dbReference>
<dbReference type="SUPFAM" id="SSF54060">
    <property type="entry name" value="His-Me finger endonucleases"/>
    <property type="match status" value="1"/>
</dbReference>
<dbReference type="InterPro" id="IPR044925">
    <property type="entry name" value="His-Me_finger_sf"/>
</dbReference>
<dbReference type="Pfam" id="PF18962">
    <property type="entry name" value="Por_Secre_tail"/>
    <property type="match status" value="1"/>
</dbReference>
<accession>A0ABW7N5R7</accession>
<keyword evidence="8" id="KW-1185">Reference proteome</keyword>
<dbReference type="Proteomes" id="UP001610063">
    <property type="component" value="Unassembled WGS sequence"/>
</dbReference>
<dbReference type="Pfam" id="PF04231">
    <property type="entry name" value="Endonuclease_1"/>
    <property type="match status" value="1"/>
</dbReference>
<evidence type="ECO:0000256" key="4">
    <source>
        <dbReference type="SAM" id="SignalP"/>
    </source>
</evidence>
<evidence type="ECO:0000256" key="3">
    <source>
        <dbReference type="ARBA" id="ARBA00022801"/>
    </source>
</evidence>
<feature type="domain" description="Secretion system C-terminal sorting" evidence="6">
    <location>
        <begin position="776"/>
        <end position="846"/>
    </location>
</feature>
<organism evidence="7 8">
    <name type="scientific">Marinoscillum luteum</name>
    <dbReference type="NCBI Taxonomy" id="861051"/>
    <lineage>
        <taxon>Bacteria</taxon>
        <taxon>Pseudomonadati</taxon>
        <taxon>Bacteroidota</taxon>
        <taxon>Cytophagia</taxon>
        <taxon>Cytophagales</taxon>
        <taxon>Reichenbachiellaceae</taxon>
        <taxon>Marinoscillum</taxon>
    </lineage>
</organism>
<evidence type="ECO:0000313" key="7">
    <source>
        <dbReference type="EMBL" id="MFH6982901.1"/>
    </source>
</evidence>
<dbReference type="NCBIfam" id="TIGR04183">
    <property type="entry name" value="Por_Secre_tail"/>
    <property type="match status" value="1"/>
</dbReference>
<evidence type="ECO:0000256" key="2">
    <source>
        <dbReference type="ARBA" id="ARBA00022722"/>
    </source>
</evidence>
<sequence length="847" mass="92266">MMKKYTFLLPFALLSFLAFGQAPSGYYDGTDGLTGEALKKQLHRISSGHKVWAYSDFRDTILPDLDEDPDNPDNIILFYKNASIPKANFASNNEPDYWNREHTWPKSHGFPDLSDTAYTDVHNLRPSDATVNTSKSNKDFNDVENIAANAEGEAPDTYTNADFWDPRDEIKGDVARILFYMDMRYESEALDLELVDHKSFSGDPELGVLFTLLRWHAQDPVDAAEIARHEKAYGYQNNRNPFVDHPEWVGEIWGTASEPFVSLDQSNFSQNFGTVPFGQSLIQQYTVNAYNLEGDLTVTVEAPFYVSSDNSTFSGSSTFAHADGVVSENFTVYLKFEPQQADGGTYEGMVTHASSGLTSVELNVQGKEGEVTVTTIAKARQQELGSMAYVTGVVIDAGNNSGNSRVIFDGTAGIVVRSFDAGNESANLVQGDSIVVSGGLSDYAGVLQIEQSPITITLVAQGAKLPEAQEVTIAEVGEPYESELVVIRDAAFKDAGGTFAGGGSAGNFEIKDATGTMVFRIGSSEHPLVGTRIPNGLFDITGFVGEFSGDYQISVRDLEDMVLVDEEEEERPPVISIAEARTMVEGSVVTVKGIVIGGENNNRDNRVVFDGTAGLVVRSLDLGNASSVLVMGDSVMVTGGIFDYNGLFEIEESPVYIDILNSGNALPEPQEITLSAVGEEYESELISLRNVSFVETGEFAVGNYTLTGDDAEVVFRVGTIDHPLVGTSIPQVSVDLIGYVGQSNADYQVFARMAEDLTFLEEVLGVKDARPSLNLVYPNPVSGLLHLHLPEGIDYPVNLSLFDLQGKKVKTAQVTEGTLSVEELRSGMYLLTLDKEGRIFYNRIIIE</sequence>
<proteinExistence type="inferred from homology"/>
<gene>
    <name evidence="7" type="ORF">ACHKAR_05605</name>
</gene>
<protein>
    <submittedName>
        <fullName evidence="7">Endonuclease</fullName>
    </submittedName>
</protein>
<reference evidence="7 8" key="1">
    <citation type="journal article" date="2013" name="Int. J. Syst. Evol. Microbiol.">
        <title>Marinoscillum luteum sp. nov., isolated from marine sediment.</title>
        <authorList>
            <person name="Cha I.T."/>
            <person name="Park S.J."/>
            <person name="Kim S.J."/>
            <person name="Kim J.G."/>
            <person name="Jung M.Y."/>
            <person name="Shin K.S."/>
            <person name="Kwon K.K."/>
            <person name="Yang S.H."/>
            <person name="Seo Y.S."/>
            <person name="Rhee S.K."/>
        </authorList>
    </citation>
    <scope>NUCLEOTIDE SEQUENCE [LARGE SCALE GENOMIC DNA]</scope>
    <source>
        <strain evidence="7 8">KCTC 23939</strain>
    </source>
</reference>
<dbReference type="EMBL" id="JBIPKE010000013">
    <property type="protein sequence ID" value="MFH6982901.1"/>
    <property type="molecule type" value="Genomic_DNA"/>
</dbReference>
<keyword evidence="3" id="KW-0378">Hydrolase</keyword>
<comment type="similarity">
    <text evidence="1">Belongs to the EndA/NucM nuclease family.</text>
</comment>
<keyword evidence="2" id="KW-0540">Nuclease</keyword>
<name>A0ABW7N5R7_9BACT</name>
<comment type="caution">
    <text evidence="7">The sequence shown here is derived from an EMBL/GenBank/DDBJ whole genome shotgun (WGS) entry which is preliminary data.</text>
</comment>
<dbReference type="PANTHER" id="PTHR33607:SF2">
    <property type="entry name" value="ENDONUCLEASE-1"/>
    <property type="match status" value="1"/>
</dbReference>
<evidence type="ECO:0000313" key="8">
    <source>
        <dbReference type="Proteomes" id="UP001610063"/>
    </source>
</evidence>
<dbReference type="RefSeq" id="WP_395416526.1">
    <property type="nucleotide sequence ID" value="NZ_JBIPKE010000013.1"/>
</dbReference>
<dbReference type="InterPro" id="IPR007346">
    <property type="entry name" value="Endonuclease-I"/>
</dbReference>
<dbReference type="Pfam" id="PF18942">
    <property type="entry name" value="DUF5689"/>
    <property type="match status" value="1"/>
</dbReference>
<dbReference type="InterPro" id="IPR043744">
    <property type="entry name" value="DUF5689"/>
</dbReference>
<keyword evidence="7" id="KW-0255">Endonuclease</keyword>
<feature type="chain" id="PRO_5045459554" evidence="4">
    <location>
        <begin position="21"/>
        <end position="847"/>
    </location>
</feature>
<feature type="signal peptide" evidence="4">
    <location>
        <begin position="1"/>
        <end position="20"/>
    </location>
</feature>
<evidence type="ECO:0000259" key="6">
    <source>
        <dbReference type="Pfam" id="PF18962"/>
    </source>
</evidence>
<feature type="domain" description="DUF5689" evidence="5">
    <location>
        <begin position="379"/>
        <end position="560"/>
    </location>
</feature>
<dbReference type="PANTHER" id="PTHR33607">
    <property type="entry name" value="ENDONUCLEASE-1"/>
    <property type="match status" value="1"/>
</dbReference>